<dbReference type="GeneID" id="44133408"/>
<evidence type="ECO:0000313" key="6">
    <source>
        <dbReference type="EMBL" id="RSV04732.1"/>
    </source>
</evidence>
<dbReference type="Proteomes" id="UP000185161">
    <property type="component" value="Chromosome"/>
</dbReference>
<dbReference type="KEGG" id="skr:BRX40_12625"/>
<evidence type="ECO:0000313" key="8">
    <source>
        <dbReference type="Proteomes" id="UP000286681"/>
    </source>
</evidence>
<dbReference type="InterPro" id="IPR007348">
    <property type="entry name" value="CopC_dom"/>
</dbReference>
<feature type="domain" description="CopC" evidence="4">
    <location>
        <begin position="29"/>
        <end position="132"/>
    </location>
</feature>
<gene>
    <name evidence="5" type="ORF">BRX40_12625</name>
    <name evidence="6" type="ORF">CA257_07405</name>
</gene>
<keyword evidence="1 3" id="KW-0732">Signal</keyword>
<feature type="signal peptide" evidence="3">
    <location>
        <begin position="1"/>
        <end position="24"/>
    </location>
</feature>
<evidence type="ECO:0000313" key="5">
    <source>
        <dbReference type="EMBL" id="APR53154.1"/>
    </source>
</evidence>
<dbReference type="EMBL" id="CP018820">
    <property type="protein sequence ID" value="APR53154.1"/>
    <property type="molecule type" value="Genomic_DNA"/>
</dbReference>
<protein>
    <recommendedName>
        <fullName evidence="4">CopC domain-containing protein</fullName>
    </recommendedName>
</protein>
<keyword evidence="2" id="KW-0186">Copper</keyword>
<reference evidence="7" key="2">
    <citation type="submission" date="2016-12" db="EMBL/GenBank/DDBJ databases">
        <title>Whole genome sequencing of Sphingomonas sp. ABOJV.</title>
        <authorList>
            <person name="Conlan S."/>
            <person name="Thomas P.J."/>
            <person name="Mullikin J."/>
            <person name="Palmore T.N."/>
            <person name="Frank K.M."/>
            <person name="Segre J.A."/>
        </authorList>
    </citation>
    <scope>NUCLEOTIDE SEQUENCE [LARGE SCALE GENOMIC DNA]</scope>
    <source>
        <strain evidence="7">ABOJV</strain>
    </source>
</reference>
<keyword evidence="7" id="KW-1185">Reference proteome</keyword>
<dbReference type="Gene3D" id="2.60.40.1220">
    <property type="match status" value="1"/>
</dbReference>
<proteinExistence type="predicted"/>
<dbReference type="GO" id="GO:0046688">
    <property type="term" value="P:response to copper ion"/>
    <property type="evidence" value="ECO:0007669"/>
    <property type="project" value="InterPro"/>
</dbReference>
<name>A0A1L6JB53_9SPHN</name>
<reference evidence="6 8" key="3">
    <citation type="submission" date="2018-07" db="EMBL/GenBank/DDBJ databases">
        <title>Genomic and Epidemiologic Investigation of an Indolent Hospital Outbreak.</title>
        <authorList>
            <person name="Johnson R.C."/>
            <person name="Deming C."/>
            <person name="Conlan S."/>
            <person name="Zellmer C.J."/>
            <person name="Michelin A.V."/>
            <person name="Lee-Lin S."/>
            <person name="Thomas P.J."/>
            <person name="Park M."/>
            <person name="Weingarten R.A."/>
            <person name="Less J."/>
            <person name="Dekker J.P."/>
            <person name="Frank K.M."/>
            <person name="Musser K.A."/>
            <person name="Mcquiston J.R."/>
            <person name="Henderson D.K."/>
            <person name="Lau A.F."/>
            <person name="Palmore T.N."/>
            <person name="Segre J.A."/>
        </authorList>
    </citation>
    <scope>NUCLEOTIDE SEQUENCE [LARGE SCALE GENOMIC DNA]</scope>
    <source>
        <strain evidence="6 8">SK-NIH.Env10_0317</strain>
    </source>
</reference>
<dbReference type="Pfam" id="PF04234">
    <property type="entry name" value="CopC"/>
    <property type="match status" value="1"/>
</dbReference>
<feature type="chain" id="PRO_5041797907" description="CopC domain-containing protein" evidence="3">
    <location>
        <begin position="25"/>
        <end position="134"/>
    </location>
</feature>
<dbReference type="GO" id="GO:0042597">
    <property type="term" value="C:periplasmic space"/>
    <property type="evidence" value="ECO:0007669"/>
    <property type="project" value="InterPro"/>
</dbReference>
<evidence type="ECO:0000259" key="4">
    <source>
        <dbReference type="Pfam" id="PF04234"/>
    </source>
</evidence>
<dbReference type="Proteomes" id="UP000286681">
    <property type="component" value="Unassembled WGS sequence"/>
</dbReference>
<dbReference type="STRING" id="93064.BRX40_12625"/>
<sequence length="134" mass="13708">MFPLTILSAAAAAAPTFVPVAAQAQAKPASSTPATDAVAATSKHLELRSSKRLIAKRSGAAIVMPGMTGMTGMTGRMRIKPMAVPVRAAQAGLDRNAQGVAAKAPSGAGTDKPGWHLMSADKHRVQGGFEFTAR</sequence>
<dbReference type="EMBL" id="QQWO01000005">
    <property type="protein sequence ID" value="RSV04732.1"/>
    <property type="molecule type" value="Genomic_DNA"/>
</dbReference>
<evidence type="ECO:0000256" key="3">
    <source>
        <dbReference type="SAM" id="SignalP"/>
    </source>
</evidence>
<reference evidence="5" key="1">
    <citation type="submission" date="2016-12" db="EMBL/GenBank/DDBJ databases">
        <title>Whole genome sequencing of Sphingomonas koreensis.</title>
        <authorList>
            <person name="Conlan S."/>
            <person name="Thomas P.J."/>
            <person name="Mullikin J."/>
            <person name="Palmore T.N."/>
            <person name="Frank K.M."/>
            <person name="Segre J.A."/>
        </authorList>
    </citation>
    <scope>NUCLEOTIDE SEQUENCE</scope>
    <source>
        <strain evidence="5">ABOJV</strain>
    </source>
</reference>
<dbReference type="SUPFAM" id="SSF81296">
    <property type="entry name" value="E set domains"/>
    <property type="match status" value="1"/>
</dbReference>
<evidence type="ECO:0000256" key="2">
    <source>
        <dbReference type="ARBA" id="ARBA00023008"/>
    </source>
</evidence>
<dbReference type="InterPro" id="IPR014755">
    <property type="entry name" value="Cu-Rt/internalin_Ig-like"/>
</dbReference>
<evidence type="ECO:0000256" key="1">
    <source>
        <dbReference type="ARBA" id="ARBA00022729"/>
    </source>
</evidence>
<evidence type="ECO:0000313" key="7">
    <source>
        <dbReference type="Proteomes" id="UP000185161"/>
    </source>
</evidence>
<accession>A0A1L6JB53</accession>
<organism evidence="5 7">
    <name type="scientific">Sphingomonas koreensis</name>
    <dbReference type="NCBI Taxonomy" id="93064"/>
    <lineage>
        <taxon>Bacteria</taxon>
        <taxon>Pseudomonadati</taxon>
        <taxon>Pseudomonadota</taxon>
        <taxon>Alphaproteobacteria</taxon>
        <taxon>Sphingomonadales</taxon>
        <taxon>Sphingomonadaceae</taxon>
        <taxon>Sphingomonas</taxon>
    </lineage>
</organism>
<dbReference type="GO" id="GO:0005507">
    <property type="term" value="F:copper ion binding"/>
    <property type="evidence" value="ECO:0007669"/>
    <property type="project" value="InterPro"/>
</dbReference>
<dbReference type="AlphaFoldDB" id="A0A1L6JB53"/>
<dbReference type="RefSeq" id="WP_075151826.1">
    <property type="nucleotide sequence ID" value="NZ_CP018820.1"/>
</dbReference>
<dbReference type="InterPro" id="IPR014756">
    <property type="entry name" value="Ig_E-set"/>
</dbReference>